<evidence type="ECO:0000259" key="3">
    <source>
        <dbReference type="Pfam" id="PF22933"/>
    </source>
</evidence>
<dbReference type="AlphaFoldDB" id="A0A8J4PSB4"/>
<dbReference type="PANTHER" id="PTHR31378">
    <property type="entry name" value="EGF-LIKE DOMAIN-CONTAINING PROTEIN-RELATED-RELATED"/>
    <property type="match status" value="1"/>
</dbReference>
<keyword evidence="1" id="KW-0472">Membrane</keyword>
<feature type="chain" id="PRO_5035301826" description="ComC supersandwich domain-containing protein" evidence="2">
    <location>
        <begin position="21"/>
        <end position="848"/>
    </location>
</feature>
<keyword evidence="1" id="KW-0812">Transmembrane</keyword>
<gene>
    <name evidence="4" type="ORF">CYY_006189</name>
</gene>
<evidence type="ECO:0000313" key="5">
    <source>
        <dbReference type="Proteomes" id="UP000695562"/>
    </source>
</evidence>
<dbReference type="Gene3D" id="2.60.40.10">
    <property type="entry name" value="Immunoglobulins"/>
    <property type="match status" value="1"/>
</dbReference>
<comment type="caution">
    <text evidence="4">The sequence shown here is derived from an EMBL/GenBank/DDBJ whole genome shotgun (WGS) entry which is preliminary data.</text>
</comment>
<proteinExistence type="predicted"/>
<dbReference type="InterPro" id="IPR014756">
    <property type="entry name" value="Ig_E-set"/>
</dbReference>
<accession>A0A8J4PSB4</accession>
<sequence length="848" mass="93458">MRYIFLILILISLQVEVSRCQTLDSISPLFVDGTSFSNIVITITGQNFVINRDQYININGGIVGVTIESATKITFKLPATTSDVTLFTISYPSSGSQIKLPVVYFDQNSFLQENQYAYLSGKGFDAITNILFSFTSLDGTVKSMGGVKNDSSTIFLLMSGYGSSLNIIDFQNNVVIFTFIAQITPVFQSSLITNSIWRAQIYYLPTGGGPIDIRFNNYKTLFINLTNIASTPTAYVTIPNEAFYTPVPMITAFNSAGATITKYTYATTLLTYSFANSTVNVTGSALAMTVGTLVLSGLDSPLEAAVQEKRTLFSFPYPENISCSSIFVKDQYRRSNNLLICPTPSILGIQPPPSPTENSVVTITGRNIIDSLVDTLENYILYPDGTKKPCLSNQFDSTTNTSIVKCNVAPGSGTFKFHSGYQVSNQFTEISYRYNPYIESVTPTKFGTPGTVTIVGRDFDSSNLVVKIGGYLCTSPLVLDSKTITCLFQSNISSSSQPLEVSISIDTIFNSKSDVFLYTKPEQQCPIGSNGQVCSAHGNCNQQLQCDCNNDWESNDCSLPNLGVGLTPPVVNENNTTSTITTPSGTKYDIGIAMINELDSNSNIIQSYNINNIQWLNVTQDNVTFLYKTILDNKSTLQVTLTINDKDERLYYNFAGDIIPILPKSIKYQIELYNWTFGSTQNNVEFVFKSAITESTNNECSKKETTTTQSNSDNTIRNIQMSMNGETLIGTFSDRMILDTRPTYNKVNKLTTDQINKYQLDTTTAVVYTSIQTSYFKNSIIVDPNFGVLVSSTPDECSISKGMPNWKLAVIIVCSVVGAAILVTAVWMLFKKNQRVKIIALKLKARNK</sequence>
<feature type="transmembrane region" description="Helical" evidence="1">
    <location>
        <begin position="806"/>
        <end position="830"/>
    </location>
</feature>
<name>A0A8J4PSB4_9MYCE</name>
<keyword evidence="1" id="KW-1133">Transmembrane helix</keyword>
<dbReference type="InterPro" id="IPR054484">
    <property type="entry name" value="ComC_SSD"/>
</dbReference>
<protein>
    <recommendedName>
        <fullName evidence="3">ComC supersandwich domain-containing protein</fullName>
    </recommendedName>
</protein>
<evidence type="ECO:0000256" key="2">
    <source>
        <dbReference type="SAM" id="SignalP"/>
    </source>
</evidence>
<reference evidence="4" key="1">
    <citation type="submission" date="2020-01" db="EMBL/GenBank/DDBJ databases">
        <title>Development of genomics and gene disruption for Polysphondylium violaceum indicates a role for the polyketide synthase stlB in stalk morphogenesis.</title>
        <authorList>
            <person name="Narita B."/>
            <person name="Kawabe Y."/>
            <person name="Kin K."/>
            <person name="Saito T."/>
            <person name="Gibbs R."/>
            <person name="Kuspa A."/>
            <person name="Muzny D."/>
            <person name="Queller D."/>
            <person name="Richards S."/>
            <person name="Strassman J."/>
            <person name="Sucgang R."/>
            <person name="Worley K."/>
            <person name="Schaap P."/>
        </authorList>
    </citation>
    <scope>NUCLEOTIDE SEQUENCE</scope>
    <source>
        <strain evidence="4">QSvi11</strain>
    </source>
</reference>
<evidence type="ECO:0000256" key="1">
    <source>
        <dbReference type="SAM" id="Phobius"/>
    </source>
</evidence>
<dbReference type="SUPFAM" id="SSF81296">
    <property type="entry name" value="E set domains"/>
    <property type="match status" value="1"/>
</dbReference>
<dbReference type="PANTHER" id="PTHR31378:SF5">
    <property type="entry name" value="EGF-LIKE DOMAIN-CONTAINING PROTEIN"/>
    <property type="match status" value="1"/>
</dbReference>
<dbReference type="EMBL" id="AJWJ01000274">
    <property type="protein sequence ID" value="KAF2072502.1"/>
    <property type="molecule type" value="Genomic_DNA"/>
</dbReference>
<keyword evidence="5" id="KW-1185">Reference proteome</keyword>
<evidence type="ECO:0000313" key="4">
    <source>
        <dbReference type="EMBL" id="KAF2072502.1"/>
    </source>
</evidence>
<dbReference type="InterPro" id="IPR013783">
    <property type="entry name" value="Ig-like_fold"/>
</dbReference>
<keyword evidence="2" id="KW-0732">Signal</keyword>
<organism evidence="4 5">
    <name type="scientific">Polysphondylium violaceum</name>
    <dbReference type="NCBI Taxonomy" id="133409"/>
    <lineage>
        <taxon>Eukaryota</taxon>
        <taxon>Amoebozoa</taxon>
        <taxon>Evosea</taxon>
        <taxon>Eumycetozoa</taxon>
        <taxon>Dictyostelia</taxon>
        <taxon>Dictyosteliales</taxon>
        <taxon>Dictyosteliaceae</taxon>
        <taxon>Polysphondylium</taxon>
    </lineage>
</organism>
<dbReference type="CDD" id="cd00603">
    <property type="entry name" value="IPT_PCSR"/>
    <property type="match status" value="1"/>
</dbReference>
<dbReference type="OrthoDB" id="5951731at2759"/>
<feature type="signal peptide" evidence="2">
    <location>
        <begin position="1"/>
        <end position="20"/>
    </location>
</feature>
<dbReference type="Proteomes" id="UP000695562">
    <property type="component" value="Unassembled WGS sequence"/>
</dbReference>
<dbReference type="Pfam" id="PF22933">
    <property type="entry name" value="ComC_SSD"/>
    <property type="match status" value="1"/>
</dbReference>
<feature type="domain" description="ComC supersandwich" evidence="3">
    <location>
        <begin position="574"/>
        <end position="789"/>
    </location>
</feature>